<dbReference type="GO" id="GO:0005886">
    <property type="term" value="C:plasma membrane"/>
    <property type="evidence" value="ECO:0007669"/>
    <property type="project" value="TreeGrafter"/>
</dbReference>
<dbReference type="GO" id="GO:0000155">
    <property type="term" value="F:phosphorelay sensor kinase activity"/>
    <property type="evidence" value="ECO:0007669"/>
    <property type="project" value="InterPro"/>
</dbReference>
<keyword evidence="9" id="KW-0902">Two-component regulatory system</keyword>
<feature type="transmembrane region" description="Helical" evidence="11">
    <location>
        <begin position="40"/>
        <end position="63"/>
    </location>
</feature>
<dbReference type="InterPro" id="IPR003594">
    <property type="entry name" value="HATPase_dom"/>
</dbReference>
<feature type="transmembrane region" description="Helical" evidence="11">
    <location>
        <begin position="199"/>
        <end position="224"/>
    </location>
</feature>
<evidence type="ECO:0000259" key="13">
    <source>
        <dbReference type="PROSITE" id="PS50885"/>
    </source>
</evidence>
<dbReference type="InterPro" id="IPR003660">
    <property type="entry name" value="HAMP_dom"/>
</dbReference>
<dbReference type="PANTHER" id="PTHR45436">
    <property type="entry name" value="SENSOR HISTIDINE KINASE YKOH"/>
    <property type="match status" value="1"/>
</dbReference>
<evidence type="ECO:0000313" key="14">
    <source>
        <dbReference type="EMBL" id="TBN48687.1"/>
    </source>
</evidence>
<evidence type="ECO:0000256" key="8">
    <source>
        <dbReference type="ARBA" id="ARBA00022989"/>
    </source>
</evidence>
<gene>
    <name evidence="14" type="ORF">EYR15_13960</name>
</gene>
<feature type="domain" description="Histidine kinase" evidence="12">
    <location>
        <begin position="280"/>
        <end position="486"/>
    </location>
</feature>
<evidence type="ECO:0000256" key="9">
    <source>
        <dbReference type="ARBA" id="ARBA00023012"/>
    </source>
</evidence>
<keyword evidence="5" id="KW-0808">Transferase</keyword>
<comment type="subcellular location">
    <subcellularLocation>
        <location evidence="2">Membrane</location>
    </subcellularLocation>
</comment>
<keyword evidence="10 11" id="KW-0472">Membrane</keyword>
<dbReference type="AlphaFoldDB" id="A0A4Q9GBM4"/>
<dbReference type="InterPro" id="IPR003661">
    <property type="entry name" value="HisK_dim/P_dom"/>
</dbReference>
<dbReference type="PROSITE" id="PS50109">
    <property type="entry name" value="HIS_KIN"/>
    <property type="match status" value="1"/>
</dbReference>
<dbReference type="SUPFAM" id="SSF47384">
    <property type="entry name" value="Homodimeric domain of signal transducing histidine kinase"/>
    <property type="match status" value="1"/>
</dbReference>
<dbReference type="PROSITE" id="PS50885">
    <property type="entry name" value="HAMP"/>
    <property type="match status" value="1"/>
</dbReference>
<dbReference type="InterPro" id="IPR004358">
    <property type="entry name" value="Sig_transdc_His_kin-like_C"/>
</dbReference>
<reference evidence="14 15" key="1">
    <citation type="submission" date="2019-02" db="EMBL/GenBank/DDBJ databases">
        <title>Hansschlegelia quercus sp. nov., a novel methylotrophic bacterium from buds of oak (Quercus robur L.).</title>
        <authorList>
            <person name="Agafonova N.V."/>
            <person name="Kaparullina E.N."/>
            <person name="Grouzdev D.S."/>
            <person name="Doronina N.V."/>
        </authorList>
    </citation>
    <scope>NUCLEOTIDE SEQUENCE [LARGE SCALE GENOMIC DNA]</scope>
    <source>
        <strain evidence="14 15">Dub</strain>
    </source>
</reference>
<keyword evidence="8 11" id="KW-1133">Transmembrane helix</keyword>
<dbReference type="InterPro" id="IPR036097">
    <property type="entry name" value="HisK_dim/P_sf"/>
</dbReference>
<dbReference type="SMART" id="SM00388">
    <property type="entry name" value="HisKA"/>
    <property type="match status" value="1"/>
</dbReference>
<evidence type="ECO:0000256" key="4">
    <source>
        <dbReference type="ARBA" id="ARBA00022553"/>
    </source>
</evidence>
<comment type="catalytic activity">
    <reaction evidence="1">
        <text>ATP + protein L-histidine = ADP + protein N-phospho-L-histidine.</text>
        <dbReference type="EC" id="2.7.13.3"/>
    </reaction>
</comment>
<evidence type="ECO:0000256" key="3">
    <source>
        <dbReference type="ARBA" id="ARBA00012438"/>
    </source>
</evidence>
<accession>A0A4Q9GBM4</accession>
<dbReference type="PANTHER" id="PTHR45436:SF5">
    <property type="entry name" value="SENSOR HISTIDINE KINASE TRCS"/>
    <property type="match status" value="1"/>
</dbReference>
<dbReference type="OrthoDB" id="9809567at2"/>
<dbReference type="InterPro" id="IPR005467">
    <property type="entry name" value="His_kinase_dom"/>
</dbReference>
<dbReference type="Gene3D" id="1.10.287.130">
    <property type="match status" value="1"/>
</dbReference>
<dbReference type="SMART" id="SM00387">
    <property type="entry name" value="HATPase_c"/>
    <property type="match status" value="1"/>
</dbReference>
<name>A0A4Q9GBM4_9HYPH</name>
<sequence length="486" mass="52233">MSADADLAPAALGLSREGRAAAEKPAPEGSRHGASVAARLFVSAALWAGAVLLIGGVTLSSYYTRSVERGFDQRLHVYLKTLVGAVADGAFGRKDPGSFGEPRFDLPLSGWYWQITRIDRDPPEATTSKSLFEEQLPRLADVGVPETIVGTREGYAKGPDGQRLRMVERTIDLGQDGRYAIAIGAAAGEIDRDVSDFNAALLVSFLALFAGLIATTWFQVGFGLRPLRRIRAQLADIRAGRRSRLGGAFPREIAPLAGELNALLDSNREIVERARTHVGNLAHGLKTPLSVIANEANVSADPFAEKVREQAQIMRRQVDHHLERARLSAGVAFAGEAAEVRPALEALARTMEKVYRGRDIAVELACGDDLRFRGEKQDLEEMVGNLVDNAFKWAGGRVAIVAETAGKPAAGARETFRVVVDDDGPGLGADEREEVMRRGRRLDETKPGSGLGLAIVNDLAAMYGGRLALDRSPTGGLRCQLELPAA</sequence>
<keyword evidence="7 14" id="KW-0418">Kinase</keyword>
<keyword evidence="4" id="KW-0597">Phosphoprotein</keyword>
<evidence type="ECO:0000256" key="1">
    <source>
        <dbReference type="ARBA" id="ARBA00000085"/>
    </source>
</evidence>
<proteinExistence type="predicted"/>
<dbReference type="PRINTS" id="PR00344">
    <property type="entry name" value="BCTRLSENSOR"/>
</dbReference>
<dbReference type="RefSeq" id="WP_131004171.1">
    <property type="nucleotide sequence ID" value="NZ_JBHSZR010000009.1"/>
</dbReference>
<dbReference type="InterPro" id="IPR036890">
    <property type="entry name" value="HATPase_C_sf"/>
</dbReference>
<evidence type="ECO:0000256" key="2">
    <source>
        <dbReference type="ARBA" id="ARBA00004370"/>
    </source>
</evidence>
<dbReference type="InterPro" id="IPR050428">
    <property type="entry name" value="TCS_sensor_his_kinase"/>
</dbReference>
<dbReference type="Pfam" id="PF02518">
    <property type="entry name" value="HATPase_c"/>
    <property type="match status" value="1"/>
</dbReference>
<keyword evidence="15" id="KW-1185">Reference proteome</keyword>
<comment type="caution">
    <text evidence="14">The sequence shown here is derived from an EMBL/GenBank/DDBJ whole genome shotgun (WGS) entry which is preliminary data.</text>
</comment>
<evidence type="ECO:0000256" key="10">
    <source>
        <dbReference type="ARBA" id="ARBA00023136"/>
    </source>
</evidence>
<dbReference type="EC" id="2.7.13.3" evidence="3"/>
<evidence type="ECO:0000313" key="15">
    <source>
        <dbReference type="Proteomes" id="UP000291613"/>
    </source>
</evidence>
<evidence type="ECO:0000259" key="12">
    <source>
        <dbReference type="PROSITE" id="PS50109"/>
    </source>
</evidence>
<keyword evidence="6 11" id="KW-0812">Transmembrane</keyword>
<evidence type="ECO:0000256" key="7">
    <source>
        <dbReference type="ARBA" id="ARBA00022777"/>
    </source>
</evidence>
<dbReference type="SUPFAM" id="SSF55874">
    <property type="entry name" value="ATPase domain of HSP90 chaperone/DNA topoisomerase II/histidine kinase"/>
    <property type="match status" value="1"/>
</dbReference>
<protein>
    <recommendedName>
        <fullName evidence="3">histidine kinase</fullName>
        <ecNumber evidence="3">2.7.13.3</ecNumber>
    </recommendedName>
</protein>
<dbReference type="Proteomes" id="UP000291613">
    <property type="component" value="Unassembled WGS sequence"/>
</dbReference>
<organism evidence="14 15">
    <name type="scientific">Hansschlegelia quercus</name>
    <dbReference type="NCBI Taxonomy" id="2528245"/>
    <lineage>
        <taxon>Bacteria</taxon>
        <taxon>Pseudomonadati</taxon>
        <taxon>Pseudomonadota</taxon>
        <taxon>Alphaproteobacteria</taxon>
        <taxon>Hyphomicrobiales</taxon>
        <taxon>Methylopilaceae</taxon>
        <taxon>Hansschlegelia</taxon>
    </lineage>
</organism>
<evidence type="ECO:0000256" key="5">
    <source>
        <dbReference type="ARBA" id="ARBA00022679"/>
    </source>
</evidence>
<feature type="domain" description="HAMP" evidence="13">
    <location>
        <begin position="221"/>
        <end position="272"/>
    </location>
</feature>
<evidence type="ECO:0000256" key="6">
    <source>
        <dbReference type="ARBA" id="ARBA00022692"/>
    </source>
</evidence>
<dbReference type="Gene3D" id="3.30.565.10">
    <property type="entry name" value="Histidine kinase-like ATPase, C-terminal domain"/>
    <property type="match status" value="1"/>
</dbReference>
<dbReference type="CDD" id="cd00082">
    <property type="entry name" value="HisKA"/>
    <property type="match status" value="1"/>
</dbReference>
<evidence type="ECO:0000256" key="11">
    <source>
        <dbReference type="SAM" id="Phobius"/>
    </source>
</evidence>
<dbReference type="EMBL" id="SIUB01000007">
    <property type="protein sequence ID" value="TBN48687.1"/>
    <property type="molecule type" value="Genomic_DNA"/>
</dbReference>